<dbReference type="InterPro" id="IPR049170">
    <property type="entry name" value="GlnR_N"/>
</dbReference>
<evidence type="ECO:0000259" key="8">
    <source>
        <dbReference type="PROSITE" id="PS51755"/>
    </source>
</evidence>
<dbReference type="Pfam" id="PF00486">
    <property type="entry name" value="Trans_reg_C"/>
    <property type="match status" value="1"/>
</dbReference>
<evidence type="ECO:0000256" key="1">
    <source>
        <dbReference type="ARBA" id="ARBA00022553"/>
    </source>
</evidence>
<dbReference type="FunFam" id="1.10.10.10:FF:000216">
    <property type="entry name" value="DNA-binding response regulator"/>
    <property type="match status" value="1"/>
</dbReference>
<evidence type="ECO:0000256" key="2">
    <source>
        <dbReference type="ARBA" id="ARBA00023012"/>
    </source>
</evidence>
<organism evidence="9 10">
    <name type="scientific">Leucobacter chromiisoli</name>
    <dbReference type="NCBI Taxonomy" id="2796471"/>
    <lineage>
        <taxon>Bacteria</taxon>
        <taxon>Bacillati</taxon>
        <taxon>Actinomycetota</taxon>
        <taxon>Actinomycetes</taxon>
        <taxon>Micrococcales</taxon>
        <taxon>Microbacteriaceae</taxon>
        <taxon>Leucobacter</taxon>
    </lineage>
</organism>
<keyword evidence="5" id="KW-0010">Activator</keyword>
<dbReference type="InterPro" id="IPR001867">
    <property type="entry name" value="OmpR/PhoB-type_DNA-bd"/>
</dbReference>
<keyword evidence="10" id="KW-1185">Reference proteome</keyword>
<dbReference type="PROSITE" id="PS51755">
    <property type="entry name" value="OMPR_PHOB"/>
    <property type="match status" value="1"/>
</dbReference>
<dbReference type="InterPro" id="IPR016032">
    <property type="entry name" value="Sig_transdc_resp-reg_C-effctor"/>
</dbReference>
<dbReference type="Gene3D" id="1.10.10.10">
    <property type="entry name" value="Winged helix-like DNA-binding domain superfamily/Winged helix DNA-binding domain"/>
    <property type="match status" value="1"/>
</dbReference>
<keyword evidence="1" id="KW-0597">Phosphoprotein</keyword>
<sequence>METARAPARREGFRTVLLLCLTDQDPADALPGLDLLPHEIRTSPLSVRLTDTMASRFDAILIDATLDPRRARNACLELREGFETPRLAVVPETMLAAVTVDWGIADLVLPTASPAEVDLRLRLLDGPPPERSGPTAVRAAGVVIDEANFTAKVHERTLDLTYKEFELLHFLAGNPGRVFTREQLLSEVWGTDYFGGTRTVDVHVRRLRAKLGEYEALISTVRGVGYGFARSRDESGEEG</sequence>
<evidence type="ECO:0000256" key="4">
    <source>
        <dbReference type="ARBA" id="ARBA00023125"/>
    </source>
</evidence>
<comment type="caution">
    <text evidence="9">The sequence shown here is derived from an EMBL/GenBank/DDBJ whole genome shotgun (WGS) entry which is preliminary data.</text>
</comment>
<dbReference type="GO" id="GO:0006355">
    <property type="term" value="P:regulation of DNA-templated transcription"/>
    <property type="evidence" value="ECO:0007669"/>
    <property type="project" value="InterPro"/>
</dbReference>
<dbReference type="GO" id="GO:0000976">
    <property type="term" value="F:transcription cis-regulatory region binding"/>
    <property type="evidence" value="ECO:0007669"/>
    <property type="project" value="TreeGrafter"/>
</dbReference>
<dbReference type="GO" id="GO:0000156">
    <property type="term" value="F:phosphorelay response regulator activity"/>
    <property type="evidence" value="ECO:0007669"/>
    <property type="project" value="TreeGrafter"/>
</dbReference>
<reference evidence="9" key="1">
    <citation type="submission" date="2020-12" db="EMBL/GenBank/DDBJ databases">
        <title>Leucobacter sp. CAS1, isolated from Chromium sludge.</title>
        <authorList>
            <person name="Xu Z."/>
        </authorList>
    </citation>
    <scope>NUCLEOTIDE SEQUENCE</scope>
    <source>
        <strain evidence="9">CSA1</strain>
    </source>
</reference>
<evidence type="ECO:0000313" key="10">
    <source>
        <dbReference type="Proteomes" id="UP000608530"/>
    </source>
</evidence>
<dbReference type="PANTHER" id="PTHR48111">
    <property type="entry name" value="REGULATOR OF RPOS"/>
    <property type="match status" value="1"/>
</dbReference>
<dbReference type="CDD" id="cd00383">
    <property type="entry name" value="trans_reg_C"/>
    <property type="match status" value="1"/>
</dbReference>
<evidence type="ECO:0000256" key="7">
    <source>
        <dbReference type="PROSITE-ProRule" id="PRU01091"/>
    </source>
</evidence>
<name>A0A934Q9F9_9MICO</name>
<feature type="domain" description="OmpR/PhoB-type" evidence="8">
    <location>
        <begin position="134"/>
        <end position="230"/>
    </location>
</feature>
<proteinExistence type="predicted"/>
<dbReference type="PANTHER" id="PTHR48111:SF16">
    <property type="entry name" value="TRANSCRIPTIONAL REGULATORY PROTEIN GLNR"/>
    <property type="match status" value="1"/>
</dbReference>
<evidence type="ECO:0000256" key="5">
    <source>
        <dbReference type="ARBA" id="ARBA00023159"/>
    </source>
</evidence>
<dbReference type="EMBL" id="JAEHOH010000019">
    <property type="protein sequence ID" value="MBK0419953.1"/>
    <property type="molecule type" value="Genomic_DNA"/>
</dbReference>
<evidence type="ECO:0000313" key="9">
    <source>
        <dbReference type="EMBL" id="MBK0419953.1"/>
    </source>
</evidence>
<dbReference type="SUPFAM" id="SSF46894">
    <property type="entry name" value="C-terminal effector domain of the bipartite response regulators"/>
    <property type="match status" value="1"/>
</dbReference>
<dbReference type="Proteomes" id="UP000608530">
    <property type="component" value="Unassembled WGS sequence"/>
</dbReference>
<keyword evidence="3" id="KW-0805">Transcription regulation</keyword>
<accession>A0A934Q9F9</accession>
<keyword evidence="4 7" id="KW-0238">DNA-binding</keyword>
<dbReference type="InterPro" id="IPR036388">
    <property type="entry name" value="WH-like_DNA-bd_sf"/>
</dbReference>
<feature type="DNA-binding region" description="OmpR/PhoB-type" evidence="7">
    <location>
        <begin position="134"/>
        <end position="230"/>
    </location>
</feature>
<keyword evidence="2" id="KW-0902">Two-component regulatory system</keyword>
<gene>
    <name evidence="9" type="ORF">JD276_13025</name>
</gene>
<evidence type="ECO:0000256" key="3">
    <source>
        <dbReference type="ARBA" id="ARBA00023015"/>
    </source>
</evidence>
<protein>
    <submittedName>
        <fullName evidence="9">Response regulator transcription factor</fullName>
    </submittedName>
</protein>
<dbReference type="InterPro" id="IPR039420">
    <property type="entry name" value="WalR-like"/>
</dbReference>
<dbReference type="Gene3D" id="3.40.50.2300">
    <property type="match status" value="1"/>
</dbReference>
<dbReference type="Pfam" id="PF21695">
    <property type="entry name" value="GlnR_1st"/>
    <property type="match status" value="1"/>
</dbReference>
<dbReference type="GO" id="GO:0032993">
    <property type="term" value="C:protein-DNA complex"/>
    <property type="evidence" value="ECO:0007669"/>
    <property type="project" value="TreeGrafter"/>
</dbReference>
<keyword evidence="6" id="KW-0804">Transcription</keyword>
<dbReference type="AlphaFoldDB" id="A0A934Q9F9"/>
<evidence type="ECO:0000256" key="6">
    <source>
        <dbReference type="ARBA" id="ARBA00023163"/>
    </source>
</evidence>
<dbReference type="GO" id="GO:0005829">
    <property type="term" value="C:cytosol"/>
    <property type="evidence" value="ECO:0007669"/>
    <property type="project" value="TreeGrafter"/>
</dbReference>
<dbReference type="SMART" id="SM00862">
    <property type="entry name" value="Trans_reg_C"/>
    <property type="match status" value="1"/>
</dbReference>